<evidence type="ECO:0000313" key="1">
    <source>
        <dbReference type="EMBL" id="KAJ7328748.1"/>
    </source>
</evidence>
<name>A0AAD6ZN66_9AGAR</name>
<gene>
    <name evidence="1" type="ORF">DFH08DRAFT_709371</name>
</gene>
<dbReference type="Proteomes" id="UP001218218">
    <property type="component" value="Unassembled WGS sequence"/>
</dbReference>
<protein>
    <submittedName>
        <fullName evidence="1">Uncharacterized protein</fullName>
    </submittedName>
</protein>
<evidence type="ECO:0000313" key="2">
    <source>
        <dbReference type="Proteomes" id="UP001218218"/>
    </source>
</evidence>
<accession>A0AAD6ZN66</accession>
<sequence>SSRLPLIQGRLERNEDGDFVQMPVKLRQYLRVPVPAHRKALTRLYLSAHRLGVEVLRYKERYRERTPRSWRRCRFCRIAVESESHALLGCMAELNLVALGRDFLQDVYVLTPDLPRVWTSLDELLLALVHCRDFDLTQRLAKYTFEVFAVYATCEIFKPAEYLYQAME</sequence>
<keyword evidence="2" id="KW-1185">Reference proteome</keyword>
<reference evidence="1" key="1">
    <citation type="submission" date="2023-03" db="EMBL/GenBank/DDBJ databases">
        <title>Massive genome expansion in bonnet fungi (Mycena s.s.) driven by repeated elements and novel gene families across ecological guilds.</title>
        <authorList>
            <consortium name="Lawrence Berkeley National Laboratory"/>
            <person name="Harder C.B."/>
            <person name="Miyauchi S."/>
            <person name="Viragh M."/>
            <person name="Kuo A."/>
            <person name="Thoen E."/>
            <person name="Andreopoulos B."/>
            <person name="Lu D."/>
            <person name="Skrede I."/>
            <person name="Drula E."/>
            <person name="Henrissat B."/>
            <person name="Morin E."/>
            <person name="Kohler A."/>
            <person name="Barry K."/>
            <person name="LaButti K."/>
            <person name="Morin E."/>
            <person name="Salamov A."/>
            <person name="Lipzen A."/>
            <person name="Mereny Z."/>
            <person name="Hegedus B."/>
            <person name="Baldrian P."/>
            <person name="Stursova M."/>
            <person name="Weitz H."/>
            <person name="Taylor A."/>
            <person name="Grigoriev I.V."/>
            <person name="Nagy L.G."/>
            <person name="Martin F."/>
            <person name="Kauserud H."/>
        </authorList>
    </citation>
    <scope>NUCLEOTIDE SEQUENCE</scope>
    <source>
        <strain evidence="1">CBHHK002</strain>
    </source>
</reference>
<dbReference type="EMBL" id="JARIHO010000038">
    <property type="protein sequence ID" value="KAJ7328748.1"/>
    <property type="molecule type" value="Genomic_DNA"/>
</dbReference>
<proteinExistence type="predicted"/>
<organism evidence="1 2">
    <name type="scientific">Mycena albidolilacea</name>
    <dbReference type="NCBI Taxonomy" id="1033008"/>
    <lineage>
        <taxon>Eukaryota</taxon>
        <taxon>Fungi</taxon>
        <taxon>Dikarya</taxon>
        <taxon>Basidiomycota</taxon>
        <taxon>Agaricomycotina</taxon>
        <taxon>Agaricomycetes</taxon>
        <taxon>Agaricomycetidae</taxon>
        <taxon>Agaricales</taxon>
        <taxon>Marasmiineae</taxon>
        <taxon>Mycenaceae</taxon>
        <taxon>Mycena</taxon>
    </lineage>
</organism>
<comment type="caution">
    <text evidence="1">The sequence shown here is derived from an EMBL/GenBank/DDBJ whole genome shotgun (WGS) entry which is preliminary data.</text>
</comment>
<dbReference type="AlphaFoldDB" id="A0AAD6ZN66"/>
<feature type="non-terminal residue" evidence="1">
    <location>
        <position position="1"/>
    </location>
</feature>